<evidence type="ECO:0000256" key="10">
    <source>
        <dbReference type="SAM" id="SignalP"/>
    </source>
</evidence>
<evidence type="ECO:0000256" key="9">
    <source>
        <dbReference type="RuleBase" id="RU003357"/>
    </source>
</evidence>
<dbReference type="InterPro" id="IPR036942">
    <property type="entry name" value="Beta-barrel_TonB_sf"/>
</dbReference>
<dbReference type="InterPro" id="IPR037066">
    <property type="entry name" value="Plug_dom_sf"/>
</dbReference>
<evidence type="ECO:0000256" key="3">
    <source>
        <dbReference type="ARBA" id="ARBA00022452"/>
    </source>
</evidence>
<keyword evidence="7 8" id="KW-0998">Cell outer membrane</keyword>
<reference evidence="13 14" key="1">
    <citation type="submission" date="2023-07" db="EMBL/GenBank/DDBJ databases">
        <authorList>
            <person name="Lian W.-H."/>
        </authorList>
    </citation>
    <scope>NUCLEOTIDE SEQUENCE [LARGE SCALE GENOMIC DNA]</scope>
    <source>
        <strain evidence="13 14">SYSU DXS3180</strain>
    </source>
</reference>
<comment type="similarity">
    <text evidence="8 9">Belongs to the TonB-dependent receptor family.</text>
</comment>
<feature type="chain" id="PRO_5046515019" evidence="10">
    <location>
        <begin position="19"/>
        <end position="937"/>
    </location>
</feature>
<protein>
    <submittedName>
        <fullName evidence="13">TonB-dependent receptor</fullName>
    </submittedName>
</protein>
<evidence type="ECO:0000256" key="8">
    <source>
        <dbReference type="PROSITE-ProRule" id="PRU01360"/>
    </source>
</evidence>
<evidence type="ECO:0000313" key="13">
    <source>
        <dbReference type="EMBL" id="MEX6687220.1"/>
    </source>
</evidence>
<dbReference type="SUPFAM" id="SSF56935">
    <property type="entry name" value="Porins"/>
    <property type="match status" value="1"/>
</dbReference>
<dbReference type="InterPro" id="IPR012910">
    <property type="entry name" value="Plug_dom"/>
</dbReference>
<evidence type="ECO:0000256" key="6">
    <source>
        <dbReference type="ARBA" id="ARBA00023136"/>
    </source>
</evidence>
<dbReference type="Gene3D" id="2.40.170.20">
    <property type="entry name" value="TonB-dependent receptor, beta-barrel domain"/>
    <property type="match status" value="1"/>
</dbReference>
<dbReference type="PROSITE" id="PS52016">
    <property type="entry name" value="TONB_DEPENDENT_REC_3"/>
    <property type="match status" value="1"/>
</dbReference>
<dbReference type="Gene3D" id="2.60.40.1120">
    <property type="entry name" value="Carboxypeptidase-like, regulatory domain"/>
    <property type="match status" value="1"/>
</dbReference>
<dbReference type="Pfam" id="PF07715">
    <property type="entry name" value="Plug"/>
    <property type="match status" value="1"/>
</dbReference>
<keyword evidence="3 8" id="KW-1134">Transmembrane beta strand</keyword>
<keyword evidence="6 8" id="KW-0472">Membrane</keyword>
<name>A0ABV3ZCI6_9BACT</name>
<sequence length="937" mass="102392">MKKHLTSLIVFFLLNATAALSQTIKVSGKITESTTKQPMQGVSVKVKSTGSGALTDASGMFSVNAKSKDQLEISYTGYAVKFVQINGQTNVEVSLDPAVTELGQVVVVGSRGGGRIRTETPVPVDVINVNQAGQTTAKTDLTSLLNVLAPSFNYNRQSGSDGADAIDLATLRGLGPDQTLVLINGKRRHQTAFVALFGTRGRGNSGTDLNAIPEASIDRVEILRDGASAQYGSDAIAGVINIILKKDVKHLAVDAGWAGYYDHKYNPLNSADPKQYVTGNQLDGNAVRLGLNYGLPVGKNNGFINLSANLFSQGKTFRQVPDTNVTTNANALPVNTGRRAHGNGSIKSVGGMLNAEMPFTNSKTSFYFFGGYNYKESEAYAYTRNFSDRPGRFPTDANGTLTFVPGIMHYSGPGNTGEIFFNPLQNVHISDGSLAFGFKGSFGNNWNWDVSNTIGGNNFHYYGTKTFNASLNAEGANRNRFDDGGFSFIQNTINADVSRHYANIAKGFTLSFGAEYRYERYSIYEGEEASYKNYDPNKTVVNASGDTSNVAAGAQGFPGFQPADAIKANRSNIGLYIDGEMDVTNKWLVGVAIRMENYSDFGFLSTYKFDTRYKLTSNFNIRGSVSTGYRAPSLQQINFSNTFTNVQGGKIFEVKIAPNYSPITRAAGIPNLKQEKSVNASLGFSWKPSKEFTVTLDGYMVKIKDRVVLSGQFDESVEAIKPILEQLNVAQAQFYANAVNTTNYGLDVVLNYTKHWQKNSFKALFAGNFQHMTIDKINIPEALNDTYEHQQSFFSDREQKYVLASAPPVKLGLNLEYGFDKLSVGTYFTYFGKIEILGYGYENTYPPLVALDKTGELVPEQFNYSGKLVSDLYLSYRFSKKISVSVGCDNVFNIHPDLGIVKGANMSAYDGESGGPWDPVQMGFDGRRFFAKLGLSF</sequence>
<keyword evidence="10" id="KW-0732">Signal</keyword>
<dbReference type="RefSeq" id="WP_369328624.1">
    <property type="nucleotide sequence ID" value="NZ_JAULBC010000002.1"/>
</dbReference>
<comment type="subcellular location">
    <subcellularLocation>
        <location evidence="1 8">Cell outer membrane</location>
        <topology evidence="1 8">Multi-pass membrane protein</topology>
    </subcellularLocation>
</comment>
<keyword evidence="2 8" id="KW-0813">Transport</keyword>
<evidence type="ECO:0000259" key="12">
    <source>
        <dbReference type="Pfam" id="PF07715"/>
    </source>
</evidence>
<dbReference type="PANTHER" id="PTHR47234">
    <property type="match status" value="1"/>
</dbReference>
<dbReference type="PANTHER" id="PTHR47234:SF3">
    <property type="entry name" value="SECRETIN_TONB SHORT N-TERMINAL DOMAIN-CONTAINING PROTEIN"/>
    <property type="match status" value="1"/>
</dbReference>
<dbReference type="InterPro" id="IPR008969">
    <property type="entry name" value="CarboxyPept-like_regulatory"/>
</dbReference>
<feature type="domain" description="TonB-dependent receptor plug" evidence="12">
    <location>
        <begin position="119"/>
        <end position="239"/>
    </location>
</feature>
<dbReference type="Pfam" id="PF00593">
    <property type="entry name" value="TonB_dep_Rec_b-barrel"/>
    <property type="match status" value="1"/>
</dbReference>
<dbReference type="Gene3D" id="2.170.130.10">
    <property type="entry name" value="TonB-dependent receptor, plug domain"/>
    <property type="match status" value="1"/>
</dbReference>
<organism evidence="13 14">
    <name type="scientific">Danxiaibacter flavus</name>
    <dbReference type="NCBI Taxonomy" id="3049108"/>
    <lineage>
        <taxon>Bacteria</taxon>
        <taxon>Pseudomonadati</taxon>
        <taxon>Bacteroidota</taxon>
        <taxon>Chitinophagia</taxon>
        <taxon>Chitinophagales</taxon>
        <taxon>Chitinophagaceae</taxon>
        <taxon>Danxiaibacter</taxon>
    </lineage>
</organism>
<evidence type="ECO:0000256" key="1">
    <source>
        <dbReference type="ARBA" id="ARBA00004571"/>
    </source>
</evidence>
<dbReference type="EMBL" id="JAULBC010000002">
    <property type="protein sequence ID" value="MEX6687220.1"/>
    <property type="molecule type" value="Genomic_DNA"/>
</dbReference>
<keyword evidence="4 8" id="KW-0812">Transmembrane</keyword>
<dbReference type="InterPro" id="IPR039426">
    <property type="entry name" value="TonB-dep_rcpt-like"/>
</dbReference>
<evidence type="ECO:0000256" key="4">
    <source>
        <dbReference type="ARBA" id="ARBA00022692"/>
    </source>
</evidence>
<dbReference type="Pfam" id="PF13715">
    <property type="entry name" value="CarbopepD_reg_2"/>
    <property type="match status" value="1"/>
</dbReference>
<evidence type="ECO:0000259" key="11">
    <source>
        <dbReference type="Pfam" id="PF00593"/>
    </source>
</evidence>
<keyword evidence="14" id="KW-1185">Reference proteome</keyword>
<dbReference type="Proteomes" id="UP001560573">
    <property type="component" value="Unassembled WGS sequence"/>
</dbReference>
<gene>
    <name evidence="13" type="ORF">QTN47_06925</name>
</gene>
<dbReference type="SUPFAM" id="SSF49464">
    <property type="entry name" value="Carboxypeptidase regulatory domain-like"/>
    <property type="match status" value="1"/>
</dbReference>
<evidence type="ECO:0000256" key="2">
    <source>
        <dbReference type="ARBA" id="ARBA00022448"/>
    </source>
</evidence>
<evidence type="ECO:0000313" key="14">
    <source>
        <dbReference type="Proteomes" id="UP001560573"/>
    </source>
</evidence>
<comment type="caution">
    <text evidence="13">The sequence shown here is derived from an EMBL/GenBank/DDBJ whole genome shotgun (WGS) entry which is preliminary data.</text>
</comment>
<keyword evidence="13" id="KW-0675">Receptor</keyword>
<evidence type="ECO:0000256" key="7">
    <source>
        <dbReference type="ARBA" id="ARBA00023237"/>
    </source>
</evidence>
<feature type="signal peptide" evidence="10">
    <location>
        <begin position="1"/>
        <end position="18"/>
    </location>
</feature>
<feature type="domain" description="TonB-dependent receptor-like beta-barrel" evidence="11">
    <location>
        <begin position="379"/>
        <end position="891"/>
    </location>
</feature>
<keyword evidence="5 9" id="KW-0798">TonB box</keyword>
<proteinExistence type="inferred from homology"/>
<evidence type="ECO:0000256" key="5">
    <source>
        <dbReference type="ARBA" id="ARBA00023077"/>
    </source>
</evidence>
<accession>A0ABV3ZCI6</accession>
<dbReference type="InterPro" id="IPR000531">
    <property type="entry name" value="Beta-barrel_TonB"/>
</dbReference>